<evidence type="ECO:0000313" key="1">
    <source>
        <dbReference type="EMBL" id="KKK62089.1"/>
    </source>
</evidence>
<accession>A0A0F8Z6R8</accession>
<comment type="caution">
    <text evidence="1">The sequence shown here is derived from an EMBL/GenBank/DDBJ whole genome shotgun (WGS) entry which is preliminary data.</text>
</comment>
<reference evidence="1" key="1">
    <citation type="journal article" date="2015" name="Nature">
        <title>Complex archaea that bridge the gap between prokaryotes and eukaryotes.</title>
        <authorList>
            <person name="Spang A."/>
            <person name="Saw J.H."/>
            <person name="Jorgensen S.L."/>
            <person name="Zaremba-Niedzwiedzka K."/>
            <person name="Martijn J."/>
            <person name="Lind A.E."/>
            <person name="van Eijk R."/>
            <person name="Schleper C."/>
            <person name="Guy L."/>
            <person name="Ettema T.J."/>
        </authorList>
    </citation>
    <scope>NUCLEOTIDE SEQUENCE</scope>
</reference>
<protein>
    <submittedName>
        <fullName evidence="1">Uncharacterized protein</fullName>
    </submittedName>
</protein>
<proteinExistence type="predicted"/>
<sequence>REIEVFAKVEKDSLILVDLKDLGR</sequence>
<organism evidence="1">
    <name type="scientific">marine sediment metagenome</name>
    <dbReference type="NCBI Taxonomy" id="412755"/>
    <lineage>
        <taxon>unclassified sequences</taxon>
        <taxon>metagenomes</taxon>
        <taxon>ecological metagenomes</taxon>
    </lineage>
</organism>
<name>A0A0F8Z6R8_9ZZZZ</name>
<gene>
    <name evidence="1" type="ORF">LCGC14_3007830</name>
</gene>
<feature type="non-terminal residue" evidence="1">
    <location>
        <position position="1"/>
    </location>
</feature>
<dbReference type="AlphaFoldDB" id="A0A0F8Z6R8"/>
<dbReference type="EMBL" id="LAZR01062164">
    <property type="protein sequence ID" value="KKK62089.1"/>
    <property type="molecule type" value="Genomic_DNA"/>
</dbReference>